<dbReference type="InterPro" id="IPR023393">
    <property type="entry name" value="START-like_dom_sf"/>
</dbReference>
<dbReference type="Proteomes" id="UP000050454">
    <property type="component" value="Unassembled WGS sequence"/>
</dbReference>
<evidence type="ECO:0000313" key="3">
    <source>
        <dbReference type="EMBL" id="KPM47625.1"/>
    </source>
</evidence>
<dbReference type="Gene3D" id="3.30.530.20">
    <property type="match status" value="1"/>
</dbReference>
<proteinExistence type="inferred from homology"/>
<evidence type="ECO:0000256" key="1">
    <source>
        <dbReference type="ARBA" id="ARBA00006817"/>
    </source>
</evidence>
<feature type="domain" description="Activator of Hsp90 ATPase homologue 1/2-like C-terminal" evidence="2">
    <location>
        <begin position="11"/>
        <end position="130"/>
    </location>
</feature>
<comment type="caution">
    <text evidence="3">The sequence shown here is derived from an EMBL/GenBank/DDBJ whole genome shotgun (WGS) entry which is preliminary data.</text>
</comment>
<dbReference type="AlphaFoldDB" id="A0A0P7BB02"/>
<comment type="similarity">
    <text evidence="1">Belongs to the AHA1 family.</text>
</comment>
<dbReference type="InterPro" id="IPR013538">
    <property type="entry name" value="ASHA1/2-like_C"/>
</dbReference>
<keyword evidence="4" id="KW-1185">Reference proteome</keyword>
<dbReference type="Pfam" id="PF08327">
    <property type="entry name" value="AHSA1"/>
    <property type="match status" value="1"/>
</dbReference>
<evidence type="ECO:0000259" key="2">
    <source>
        <dbReference type="Pfam" id="PF08327"/>
    </source>
</evidence>
<evidence type="ECO:0000313" key="4">
    <source>
        <dbReference type="Proteomes" id="UP000050454"/>
    </source>
</evidence>
<dbReference type="STRING" id="1605367.AFM12_14130"/>
<dbReference type="OrthoDB" id="287565at2"/>
<organism evidence="3 4">
    <name type="scientific">Jiulongibacter sediminis</name>
    <dbReference type="NCBI Taxonomy" id="1605367"/>
    <lineage>
        <taxon>Bacteria</taxon>
        <taxon>Pseudomonadati</taxon>
        <taxon>Bacteroidota</taxon>
        <taxon>Cytophagia</taxon>
        <taxon>Cytophagales</taxon>
        <taxon>Leadbetterellaceae</taxon>
        <taxon>Jiulongibacter</taxon>
    </lineage>
</organism>
<name>A0A0P7BB02_9BACT</name>
<dbReference type="CDD" id="cd07814">
    <property type="entry name" value="SRPBCC_CalC_Aha1-like"/>
    <property type="match status" value="1"/>
</dbReference>
<protein>
    <recommendedName>
        <fullName evidence="2">Activator of Hsp90 ATPase homologue 1/2-like C-terminal domain-containing protein</fullName>
    </recommendedName>
</protein>
<dbReference type="SUPFAM" id="SSF55961">
    <property type="entry name" value="Bet v1-like"/>
    <property type="match status" value="1"/>
</dbReference>
<accession>A0A0P7BB02</accession>
<dbReference type="EMBL" id="LGTQ01000010">
    <property type="protein sequence ID" value="KPM47625.1"/>
    <property type="molecule type" value="Genomic_DNA"/>
</dbReference>
<dbReference type="RefSeq" id="WP_055149348.1">
    <property type="nucleotide sequence ID" value="NZ_JXSZ01000010.1"/>
</dbReference>
<sequence length="141" mass="16625">MNAIYHNFIINAKPEKVFKAVSEPELFENWWPLKCSGSPALGEEFNFVFEEPYNWYAKVSKIEPQKVIHFKMTKSDPDWDPTTFGFELREHKDGTYLSFFHKDWPEANEHMKYSSFCWAMLLNGLKGYVEKGDIVPFSERA</sequence>
<gene>
    <name evidence="3" type="ORF">AFM12_14130</name>
</gene>
<reference evidence="3 4" key="1">
    <citation type="submission" date="2015-07" db="EMBL/GenBank/DDBJ databases">
        <title>The draft genome sequence of Leadbetterella sp. JN14-9.</title>
        <authorList>
            <person name="Liu Y."/>
            <person name="Du J."/>
            <person name="Shao Z."/>
        </authorList>
    </citation>
    <scope>NUCLEOTIDE SEQUENCE [LARGE SCALE GENOMIC DNA]</scope>
    <source>
        <strain evidence="3 4">JN14-9</strain>
    </source>
</reference>